<keyword evidence="6" id="KW-1185">Reference proteome</keyword>
<feature type="region of interest" description="Disordered" evidence="2">
    <location>
        <begin position="1640"/>
        <end position="1683"/>
    </location>
</feature>
<gene>
    <name evidence="5" type="ORF">TL08_21640</name>
</gene>
<dbReference type="SUPFAM" id="SSF140453">
    <property type="entry name" value="EsxAB dimer-like"/>
    <property type="match status" value="1"/>
</dbReference>
<dbReference type="Pfam" id="PF25023">
    <property type="entry name" value="TEN_YD-shell"/>
    <property type="match status" value="1"/>
</dbReference>
<evidence type="ECO:0000256" key="2">
    <source>
        <dbReference type="SAM" id="MobiDB-lite"/>
    </source>
</evidence>
<dbReference type="PANTHER" id="PTHR32305">
    <property type="match status" value="1"/>
</dbReference>
<organism evidence="5 6">
    <name type="scientific">Actinoalloteichus hymeniacidonis</name>
    <dbReference type="NCBI Taxonomy" id="340345"/>
    <lineage>
        <taxon>Bacteria</taxon>
        <taxon>Bacillati</taxon>
        <taxon>Actinomycetota</taxon>
        <taxon>Actinomycetes</taxon>
        <taxon>Pseudonocardiales</taxon>
        <taxon>Pseudonocardiaceae</taxon>
        <taxon>Actinoalloteichus</taxon>
    </lineage>
</organism>
<dbReference type="InterPro" id="IPR050708">
    <property type="entry name" value="T6SS_VgrG/RHS"/>
</dbReference>
<dbReference type="InterPro" id="IPR045351">
    <property type="entry name" value="DUF6531"/>
</dbReference>
<reference evidence="6" key="1">
    <citation type="submission" date="2016-03" db="EMBL/GenBank/DDBJ databases">
        <title>Complete genome sequence of the type strain Actinoalloteichus hymeniacidonis DSM 45092.</title>
        <authorList>
            <person name="Schaffert L."/>
            <person name="Albersmeier A."/>
            <person name="Winkler A."/>
            <person name="Kalinowski J."/>
            <person name="Zotchev S."/>
            <person name="Ruckert C."/>
        </authorList>
    </citation>
    <scope>NUCLEOTIDE SEQUENCE [LARGE SCALE GENOMIC DNA]</scope>
    <source>
        <strain evidence="6">HPA177(T) (DSM 45092(T))</strain>
    </source>
</reference>
<feature type="domain" description="Teneurin-like YD-shell" evidence="4">
    <location>
        <begin position="560"/>
        <end position="710"/>
    </location>
</feature>
<dbReference type="NCBIfam" id="TIGR03696">
    <property type="entry name" value="Rhs_assc_core"/>
    <property type="match status" value="1"/>
</dbReference>
<dbReference type="Gene3D" id="2.180.10.10">
    <property type="entry name" value="RHS repeat-associated core"/>
    <property type="match status" value="4"/>
</dbReference>
<dbReference type="Proteomes" id="UP000095210">
    <property type="component" value="Chromosome"/>
</dbReference>
<feature type="domain" description="DUF6531" evidence="3">
    <location>
        <begin position="334"/>
        <end position="405"/>
    </location>
</feature>
<dbReference type="GO" id="GO:0004519">
    <property type="term" value="F:endonuclease activity"/>
    <property type="evidence" value="ECO:0007669"/>
    <property type="project" value="InterPro"/>
</dbReference>
<evidence type="ECO:0000259" key="4">
    <source>
        <dbReference type="Pfam" id="PF25023"/>
    </source>
</evidence>
<dbReference type="InterPro" id="IPR036689">
    <property type="entry name" value="ESAT-6-like_sf"/>
</dbReference>
<protein>
    <submittedName>
        <fullName evidence="5">RHS repeat-associated core domain</fullName>
    </submittedName>
</protein>
<feature type="region of interest" description="Disordered" evidence="2">
    <location>
        <begin position="246"/>
        <end position="329"/>
    </location>
</feature>
<dbReference type="EMBL" id="CP014859">
    <property type="protein sequence ID" value="AOS65115.1"/>
    <property type="molecule type" value="Genomic_DNA"/>
</dbReference>
<dbReference type="InterPro" id="IPR006530">
    <property type="entry name" value="YD"/>
</dbReference>
<feature type="compositionally biased region" description="Polar residues" evidence="2">
    <location>
        <begin position="279"/>
        <end position="292"/>
    </location>
</feature>
<dbReference type="InterPro" id="IPR031325">
    <property type="entry name" value="RHS_repeat"/>
</dbReference>
<evidence type="ECO:0000313" key="6">
    <source>
        <dbReference type="Proteomes" id="UP000095210"/>
    </source>
</evidence>
<dbReference type="Pfam" id="PF20148">
    <property type="entry name" value="DUF6531"/>
    <property type="match status" value="1"/>
</dbReference>
<accession>A0AAC9N075</accession>
<dbReference type="Pfam" id="PF05593">
    <property type="entry name" value="RHS_repeat"/>
    <property type="match status" value="6"/>
</dbReference>
<evidence type="ECO:0000313" key="5">
    <source>
        <dbReference type="EMBL" id="AOS65115.1"/>
    </source>
</evidence>
<feature type="compositionally biased region" description="Polar residues" evidence="2">
    <location>
        <begin position="1673"/>
        <end position="1683"/>
    </location>
</feature>
<dbReference type="InterPro" id="IPR056823">
    <property type="entry name" value="TEN-like_YD-shell"/>
</dbReference>
<name>A0AAC9N075_9PSEU</name>
<dbReference type="Gene3D" id="1.20.1260.20">
    <property type="entry name" value="PPE superfamily"/>
    <property type="match status" value="1"/>
</dbReference>
<proteinExistence type="predicted"/>
<feature type="compositionally biased region" description="Basic and acidic residues" evidence="2">
    <location>
        <begin position="246"/>
        <end position="255"/>
    </location>
</feature>
<keyword evidence="1" id="KW-0677">Repeat</keyword>
<sequence>MSNPLVAEVVDSTTATSGLSLVESVNSTNQAIQNGDWLEAGLGTAGLVMSALDPFAAIISNGVGWLLEHVGPLSDALDSLAGSPDEIQSHADTWSNVANEVNAVSTELGNLIQSDVSTWTGAAADAYRERATDTANLILAAGAAAGGAAEGIQMAGEVVSAVRDAVRDIIADVVGSMVSWALQVLFTLGIGMVWVVPKVVAKVAETAAKIAQLIQKLVSSMSKLSPLLKKLGDDFADAGKHLKEIKTSKNADTRSTDAPPSITPSGNTGGGRSPDALPGTNNNSPGAGTPESSRGGPEIAPSGVRGGPGVSPSGARGGGGGNTRSLDSRFCESDPVDVVTGEMVLAQSDLTVDGWLPLVLDRTHLSSYRSGRLFGPSWSSTLDQRIEITPTGPRYHAADGMVLHYPVIAAGADGLPIEGPRIVLSHHADGGYSLALPESDRELIFAAATDASHLHPLRAIVDVSGHHIEVARDAAGLPTEVRHSAGYRVRVSNQGGRITGFHLVDENDGETEVARFDYDDVGRLAEVTNSSGAPMVFHYDGAGRITSWRDRTGVEYRYDYDGEGRCVRTSGTGGFVSGVFTYDSRARVSTYANALGATKTFRFDDAGRVESETDSLGNTTAYTWDTHDRLLTRTDPHGGVTTQTWDAAGDLVSVTHPDGTRTETVYTQRHRPLRRIEPDGAVHRWEYDSSGALRAEIEPTGATTSYAYEADQIIVTDALGGVTRTRFDNRGLVVATTDPAGSTTTFEYDAFARLTAGTEPTGETTRFGWTVEGLPAWETGPDGRTQTWSYDGEGNCVEHVDAQGRVTRSEYGPFGVLTARTGPDGTTSRFEHDAELRVTSVIRPDGRRWTYRYDAAGNLVQETDFNGSTVAYTHDALGRIVSRVNGMGERIDFVRDAAGRIVEETAGGVTTHYTHDPAGRLLRAANPDVELAYVYDESGRIATETCNGATTRFEYDELDRRVSRTTPTGVVSTWQHAADGLPSALRTAAHTVAFAYDASGREVHRGLGASASLAQTWEHGDRLRSQALTTAMLVNGVNRGSTVAQRRAWVYRGENEVIAVTDQLSGPREYELDVLGRAIGVQATGWRERYGYDDAGNLSVAEITAAGDAAAIPTETRLPARDTLGDRRHEGTLLTSAGSVRYDHDGQGRVVTRRLGHDAGEQVWRYEWDCFDRLVAVTTPSATRWRYRYDPHGRRISKERLDAAGQVAEQVRFGWDGDVLIEQVATTRTPDGAAAETATTWEWEPDGFRVLTQTERVAIGTPAARQWTDLSFHHVITDLIGTPLELVAPDGTVTWHGHSTLWGENLTGDPVGAIPLRFPGQYHDAETGLHYNRNRYYDPATGRYLTPDPLGLSPQLNHHEYVPNPITWSDPLGLKGKKKKKNKAGNQSGGQSVGQSGSRPATPVPQQSANPPPNTGGTGTCQSQSPSPKPTPAKPLTFAQLVGSGGGNQPATRPAVTPSMAGTATPRPPAAPAVTPQSTSTPAWKAPGPWGAGRPAITPDVTAARPAAPPPPVNAPADDGFQTVGGRRRPQARPPRDRLPDRIHHHAQYGEFRYGTATGGHMYSTAIDQPPPNNRYGSGAYGGRQDQTYDNGVTTMLQPKFDFPGNIGVQKYGESTMFPSHVGNSGVTNMANEAFRDSTSNNGMWTGGSTIPAGPGTTPKPIRITGPLDEAGNPTSSYWPVRG</sequence>
<dbReference type="KEGG" id="ahm:TL08_21640"/>
<dbReference type="InterPro" id="IPR038332">
    <property type="entry name" value="PPE_sf"/>
</dbReference>
<feature type="compositionally biased region" description="Gly residues" evidence="2">
    <location>
        <begin position="304"/>
        <end position="322"/>
    </location>
</feature>
<evidence type="ECO:0000256" key="1">
    <source>
        <dbReference type="ARBA" id="ARBA00022737"/>
    </source>
</evidence>
<dbReference type="NCBIfam" id="TIGR01643">
    <property type="entry name" value="YD_repeat_2x"/>
    <property type="match status" value="12"/>
</dbReference>
<feature type="region of interest" description="Disordered" evidence="2">
    <location>
        <begin position="1370"/>
        <end position="1540"/>
    </location>
</feature>
<dbReference type="PANTHER" id="PTHR32305:SF15">
    <property type="entry name" value="PROTEIN RHSA-RELATED"/>
    <property type="match status" value="1"/>
</dbReference>
<dbReference type="InterPro" id="IPR022385">
    <property type="entry name" value="Rhs_assc_core"/>
</dbReference>
<evidence type="ECO:0000259" key="3">
    <source>
        <dbReference type="Pfam" id="PF20148"/>
    </source>
</evidence>
<feature type="compositionally biased region" description="Polar residues" evidence="2">
    <location>
        <begin position="1640"/>
        <end position="1649"/>
    </location>
</feature>